<dbReference type="OrthoDB" id="9802746at2"/>
<comment type="catalytic activity">
    <reaction evidence="11 12">
        <text>a UDP-3-O-[(3R)-3-hydroxyacyl]-N-acetyl-alpha-D-glucosamine + H2O = a UDP-3-O-[(3R)-3-hydroxyacyl]-alpha-D-glucosamine + acetate</text>
        <dbReference type="Rhea" id="RHEA:67816"/>
        <dbReference type="ChEBI" id="CHEBI:15377"/>
        <dbReference type="ChEBI" id="CHEBI:30089"/>
        <dbReference type="ChEBI" id="CHEBI:137740"/>
        <dbReference type="ChEBI" id="CHEBI:173225"/>
        <dbReference type="EC" id="3.5.1.108"/>
    </reaction>
</comment>
<feature type="active site" description="Proton donor" evidence="12">
    <location>
        <position position="269"/>
    </location>
</feature>
<keyword evidence="8 12" id="KW-0378">Hydrolase</keyword>
<evidence type="ECO:0000256" key="10">
    <source>
        <dbReference type="ARBA" id="ARBA00023098"/>
    </source>
</evidence>
<dbReference type="EMBL" id="SPKJ01000008">
    <property type="protein sequence ID" value="MYZ46944.1"/>
    <property type="molecule type" value="Genomic_DNA"/>
</dbReference>
<dbReference type="HAMAP" id="MF_00388">
    <property type="entry name" value="LpxC"/>
    <property type="match status" value="1"/>
</dbReference>
<keyword evidence="7 12" id="KW-0479">Metal-binding</keyword>
<proteinExistence type="inferred from homology"/>
<comment type="function">
    <text evidence="2 12">Catalyzes the hydrolysis of UDP-3-O-myristoyl-N-acetylglucosamine to form UDP-3-O-myristoylglucosamine and acetate, the committed step in lipid A biosynthesis.</text>
</comment>
<dbReference type="Pfam" id="PF03331">
    <property type="entry name" value="LpxC"/>
    <property type="match status" value="1"/>
</dbReference>
<keyword evidence="9 12" id="KW-0862">Zinc</keyword>
<evidence type="ECO:0000256" key="12">
    <source>
        <dbReference type="HAMAP-Rule" id="MF_00388"/>
    </source>
</evidence>
<evidence type="ECO:0000256" key="2">
    <source>
        <dbReference type="ARBA" id="ARBA00002923"/>
    </source>
</evidence>
<dbReference type="RefSeq" id="WP_161139292.1">
    <property type="nucleotide sequence ID" value="NZ_SPKJ01000008.1"/>
</dbReference>
<feature type="binding site" evidence="12">
    <location>
        <position position="242"/>
    </location>
    <ligand>
        <name>Zn(2+)</name>
        <dbReference type="ChEBI" id="CHEBI:29105"/>
    </ligand>
</feature>
<dbReference type="SUPFAM" id="SSF54211">
    <property type="entry name" value="Ribosomal protein S5 domain 2-like"/>
    <property type="match status" value="2"/>
</dbReference>
<comment type="cofactor">
    <cofactor evidence="1 12">
        <name>Zn(2+)</name>
        <dbReference type="ChEBI" id="CHEBI:29105"/>
    </cofactor>
</comment>
<dbReference type="NCBIfam" id="TIGR00325">
    <property type="entry name" value="lpxC"/>
    <property type="match status" value="1"/>
</dbReference>
<feature type="binding site" evidence="12">
    <location>
        <position position="85"/>
    </location>
    <ligand>
        <name>Zn(2+)</name>
        <dbReference type="ChEBI" id="CHEBI:29105"/>
    </ligand>
</feature>
<dbReference type="EC" id="3.5.1.108" evidence="4 12"/>
<protein>
    <recommendedName>
        <fullName evidence="4 12">UDP-3-O-acyl-N-acetylglucosamine deacetylase</fullName>
        <shortName evidence="12">UDP-3-O-acyl-GlcNAc deacetylase</shortName>
        <ecNumber evidence="4 12">3.5.1.108</ecNumber>
    </recommendedName>
    <alternativeName>
        <fullName evidence="12">UDP-3-O-[R-3-hydroxymyristoyl]-N-acetylglucosamine deacetylase</fullName>
    </alternativeName>
</protein>
<evidence type="ECO:0000313" key="13">
    <source>
        <dbReference type="EMBL" id="MYZ46944.1"/>
    </source>
</evidence>
<gene>
    <name evidence="12" type="primary">lpxC</name>
    <name evidence="13" type="ORF">E4O86_04370</name>
</gene>
<evidence type="ECO:0000256" key="7">
    <source>
        <dbReference type="ARBA" id="ARBA00022723"/>
    </source>
</evidence>
<keyword evidence="14" id="KW-1185">Reference proteome</keyword>
<dbReference type="InterPro" id="IPR011334">
    <property type="entry name" value="UDP-acyl_GlcNac_deAcase_C"/>
</dbReference>
<dbReference type="GO" id="GO:0046872">
    <property type="term" value="F:metal ion binding"/>
    <property type="evidence" value="ECO:0007669"/>
    <property type="project" value="UniProtKB-KW"/>
</dbReference>
<keyword evidence="5 12" id="KW-0444">Lipid biosynthesis</keyword>
<comment type="pathway">
    <text evidence="3 12">Glycolipid biosynthesis; lipid IV(A) biosynthesis; lipid IV(A) from (3R)-3-hydroxytetradecanoyl-[acyl-carrier-protein] and UDP-N-acetyl-alpha-D-glucosamine: step 2/6.</text>
</comment>
<organism evidence="13 14">
    <name type="scientific">Propylenella binzhouense</name>
    <dbReference type="NCBI Taxonomy" id="2555902"/>
    <lineage>
        <taxon>Bacteria</taxon>
        <taxon>Pseudomonadati</taxon>
        <taxon>Pseudomonadota</taxon>
        <taxon>Alphaproteobacteria</taxon>
        <taxon>Hyphomicrobiales</taxon>
        <taxon>Propylenellaceae</taxon>
        <taxon>Propylenella</taxon>
    </lineage>
</organism>
<evidence type="ECO:0000256" key="5">
    <source>
        <dbReference type="ARBA" id="ARBA00022516"/>
    </source>
</evidence>
<comment type="caution">
    <text evidence="13">The sequence shown here is derived from an EMBL/GenBank/DDBJ whole genome shotgun (WGS) entry which is preliminary data.</text>
</comment>
<dbReference type="Gene3D" id="3.30.1700.10">
    <property type="entry name" value="lpxc deacetylase, domain 2"/>
    <property type="match status" value="1"/>
</dbReference>
<keyword evidence="6 12" id="KW-0441">Lipid A biosynthesis</keyword>
<dbReference type="InterPro" id="IPR020568">
    <property type="entry name" value="Ribosomal_Su5_D2-typ_SF"/>
</dbReference>
<evidence type="ECO:0000313" key="14">
    <source>
        <dbReference type="Proteomes" id="UP000773614"/>
    </source>
</evidence>
<dbReference type="GO" id="GO:0009245">
    <property type="term" value="P:lipid A biosynthetic process"/>
    <property type="evidence" value="ECO:0007669"/>
    <property type="project" value="UniProtKB-UniRule"/>
</dbReference>
<dbReference type="InterPro" id="IPR015870">
    <property type="entry name" value="UDP-acyl_N-AcGlcN_deAcase_N"/>
</dbReference>
<evidence type="ECO:0000256" key="11">
    <source>
        <dbReference type="ARBA" id="ARBA00024535"/>
    </source>
</evidence>
<keyword evidence="10 12" id="KW-0443">Lipid metabolism</keyword>
<evidence type="ECO:0000256" key="4">
    <source>
        <dbReference type="ARBA" id="ARBA00012745"/>
    </source>
</evidence>
<sequence length="317" mass="33650">MAFSTTSMQKTLKGRVDVTGIGVHSGKTVRMSLIPACPDTGVVFLRSGADGSEAEIPALSSSVGATELSTVLGDPRGLHVATVEHLMAALSALAVDNVLIEIDGPEVPVMDGSARAFVEAIDQVGLKVQRVARRSIRVLRSVSVEVGSSRAEFLPFDGRRFETTVEFDSAFVGRQSLGVTLTASSFRSEIAPARTFGFMKDVERLWAAGFALGSSLENSVVIGEEGIVNPDGLRFPDEFVRHKMLDAIGDLALAGLPILGLYRSFRGGHRLNALALNALLAERDAWTIVGGEVRESAVETRARSLEGLVAAFAPEVS</sequence>
<comment type="similarity">
    <text evidence="12">Belongs to the LpxC family.</text>
</comment>
<evidence type="ECO:0000256" key="3">
    <source>
        <dbReference type="ARBA" id="ARBA00005002"/>
    </source>
</evidence>
<dbReference type="Proteomes" id="UP000773614">
    <property type="component" value="Unassembled WGS sequence"/>
</dbReference>
<accession>A0A964T286</accession>
<evidence type="ECO:0000256" key="6">
    <source>
        <dbReference type="ARBA" id="ARBA00022556"/>
    </source>
</evidence>
<dbReference type="AlphaFoldDB" id="A0A964T286"/>
<evidence type="ECO:0000256" key="1">
    <source>
        <dbReference type="ARBA" id="ARBA00001947"/>
    </source>
</evidence>
<evidence type="ECO:0000256" key="9">
    <source>
        <dbReference type="ARBA" id="ARBA00022833"/>
    </source>
</evidence>
<evidence type="ECO:0000256" key="8">
    <source>
        <dbReference type="ARBA" id="ARBA00022801"/>
    </source>
</evidence>
<dbReference type="PANTHER" id="PTHR33694">
    <property type="entry name" value="UDP-3-O-ACYL-N-ACETYLGLUCOSAMINE DEACETYLASE 1, MITOCHONDRIAL-RELATED"/>
    <property type="match status" value="1"/>
</dbReference>
<dbReference type="PANTHER" id="PTHR33694:SF1">
    <property type="entry name" value="UDP-3-O-ACYL-N-ACETYLGLUCOSAMINE DEACETYLASE 1, MITOCHONDRIAL-RELATED"/>
    <property type="match status" value="1"/>
</dbReference>
<dbReference type="InterPro" id="IPR004463">
    <property type="entry name" value="UDP-acyl_GlcNac_deAcase"/>
</dbReference>
<dbReference type="Gene3D" id="3.30.230.20">
    <property type="entry name" value="lpxc deacetylase, domain 1"/>
    <property type="match status" value="1"/>
</dbReference>
<reference evidence="13" key="1">
    <citation type="submission" date="2019-03" db="EMBL/GenBank/DDBJ databases">
        <title>Afifella sp. nov., isolated from activated sludge.</title>
        <authorList>
            <person name="Li Q."/>
            <person name="Liu Y."/>
        </authorList>
    </citation>
    <scope>NUCLEOTIDE SEQUENCE</scope>
    <source>
        <strain evidence="13">L72</strain>
    </source>
</reference>
<feature type="binding site" evidence="12">
    <location>
        <position position="246"/>
    </location>
    <ligand>
        <name>Zn(2+)</name>
        <dbReference type="ChEBI" id="CHEBI:29105"/>
    </ligand>
</feature>
<dbReference type="GO" id="GO:0016020">
    <property type="term" value="C:membrane"/>
    <property type="evidence" value="ECO:0007669"/>
    <property type="project" value="GOC"/>
</dbReference>
<dbReference type="GO" id="GO:0103117">
    <property type="term" value="F:UDP-3-O-acyl-N-acetylglucosamine deacetylase activity"/>
    <property type="evidence" value="ECO:0007669"/>
    <property type="project" value="UniProtKB-UniRule"/>
</dbReference>
<name>A0A964T286_9HYPH</name>